<evidence type="ECO:0000259" key="1">
    <source>
        <dbReference type="Pfam" id="PF04480"/>
    </source>
</evidence>
<keyword evidence="3" id="KW-1185">Reference proteome</keyword>
<dbReference type="InterPro" id="IPR007569">
    <property type="entry name" value="DUF559"/>
</dbReference>
<organism evidence="2 3">
    <name type="scientific">Allocatelliglobosispora scoriae</name>
    <dbReference type="NCBI Taxonomy" id="643052"/>
    <lineage>
        <taxon>Bacteria</taxon>
        <taxon>Bacillati</taxon>
        <taxon>Actinomycetota</taxon>
        <taxon>Actinomycetes</taxon>
        <taxon>Micromonosporales</taxon>
        <taxon>Micromonosporaceae</taxon>
        <taxon>Allocatelliglobosispora</taxon>
    </lineage>
</organism>
<keyword evidence="2" id="KW-0540">Nuclease</keyword>
<accession>A0A841BUG6</accession>
<gene>
    <name evidence="2" type="ORF">F4553_003761</name>
</gene>
<dbReference type="EMBL" id="JACHMN010000002">
    <property type="protein sequence ID" value="MBB5870382.1"/>
    <property type="molecule type" value="Genomic_DNA"/>
</dbReference>
<keyword evidence="2" id="KW-0255">Endonuclease</keyword>
<dbReference type="Pfam" id="PF04480">
    <property type="entry name" value="DUF559"/>
    <property type="match status" value="1"/>
</dbReference>
<evidence type="ECO:0000313" key="3">
    <source>
        <dbReference type="Proteomes" id="UP000587527"/>
    </source>
</evidence>
<dbReference type="RefSeq" id="WP_184837744.1">
    <property type="nucleotide sequence ID" value="NZ_JACHMN010000002.1"/>
</dbReference>
<keyword evidence="2" id="KW-0378">Hydrolase</keyword>
<evidence type="ECO:0000313" key="2">
    <source>
        <dbReference type="EMBL" id="MBB5870382.1"/>
    </source>
</evidence>
<dbReference type="GO" id="GO:0004519">
    <property type="term" value="F:endonuclease activity"/>
    <property type="evidence" value="ECO:0007669"/>
    <property type="project" value="UniProtKB-KW"/>
</dbReference>
<name>A0A841BUG6_9ACTN</name>
<feature type="domain" description="DUF559" evidence="1">
    <location>
        <begin position="216"/>
        <end position="293"/>
    </location>
</feature>
<protein>
    <submittedName>
        <fullName evidence="2">Very-short-patch-repair endonuclease</fullName>
    </submittedName>
</protein>
<dbReference type="InterPro" id="IPR011335">
    <property type="entry name" value="Restrct_endonuc-II-like"/>
</dbReference>
<reference evidence="2 3" key="1">
    <citation type="submission" date="2020-08" db="EMBL/GenBank/DDBJ databases">
        <title>Sequencing the genomes of 1000 actinobacteria strains.</title>
        <authorList>
            <person name="Klenk H.-P."/>
        </authorList>
    </citation>
    <scope>NUCLEOTIDE SEQUENCE [LARGE SCALE GENOMIC DNA]</scope>
    <source>
        <strain evidence="2 3">DSM 45362</strain>
    </source>
</reference>
<sequence length="306" mass="33315">MRDLLQAHGGVIHRQDLLRHVGSATVQRAVARGDLLRVHPGVLALPEAADDRWARMQAALLYAGPGAVLSHLSALAVWGLADLVPPSEPVHLLVPVDRRLRDTSLRVHRRSAEVATVVRRGMPISRIEHALADSWGLLDASTLAGHRLARALVIEAVGRRMITADRVLAAAGVLMQTRGRHGLVRLASLLKAGCRSELELWGFERVFTGPGMPELRRQVQVGIGGRSVCLDLFEPVSRTDVELDGAEWHSAPAARERDLRRDAALAGLGIQVVRFSGSRLFREPLVVRGEFLRVVSAGSSQQRSGQ</sequence>
<dbReference type="Gene3D" id="3.40.960.10">
    <property type="entry name" value="VSR Endonuclease"/>
    <property type="match status" value="1"/>
</dbReference>
<comment type="caution">
    <text evidence="2">The sequence shown here is derived from an EMBL/GenBank/DDBJ whole genome shotgun (WGS) entry which is preliminary data.</text>
</comment>
<proteinExistence type="predicted"/>
<dbReference type="SUPFAM" id="SSF52980">
    <property type="entry name" value="Restriction endonuclease-like"/>
    <property type="match status" value="1"/>
</dbReference>
<dbReference type="Proteomes" id="UP000587527">
    <property type="component" value="Unassembled WGS sequence"/>
</dbReference>
<dbReference type="AlphaFoldDB" id="A0A841BUG6"/>